<dbReference type="AlphaFoldDB" id="A0A9E2BEX2"/>
<dbReference type="EMBL" id="QLTW01000004">
    <property type="protein sequence ID" value="MBT9144335.1"/>
    <property type="molecule type" value="Genomic_DNA"/>
</dbReference>
<dbReference type="Proteomes" id="UP000811545">
    <property type="component" value="Unassembled WGS sequence"/>
</dbReference>
<evidence type="ECO:0000313" key="10">
    <source>
        <dbReference type="Proteomes" id="UP000811545"/>
    </source>
</evidence>
<dbReference type="InterPro" id="IPR015967">
    <property type="entry name" value="Rcmb_RecR_Znf"/>
</dbReference>
<dbReference type="GO" id="GO:0006310">
    <property type="term" value="P:DNA recombination"/>
    <property type="evidence" value="ECO:0007669"/>
    <property type="project" value="UniProtKB-UniRule"/>
</dbReference>
<evidence type="ECO:0000256" key="6">
    <source>
        <dbReference type="ARBA" id="ARBA00023204"/>
    </source>
</evidence>
<accession>A0A9E2BEX2</accession>
<organism evidence="9 10">
    <name type="scientific">Psychracetigena formicireducens</name>
    <dbReference type="NCBI Taxonomy" id="2986056"/>
    <lineage>
        <taxon>Bacteria</taxon>
        <taxon>Bacillati</taxon>
        <taxon>Candidatus Lithacetigenota</taxon>
        <taxon>Candidatus Psychracetigena</taxon>
    </lineage>
</organism>
<dbReference type="PANTHER" id="PTHR30446:SF0">
    <property type="entry name" value="RECOMBINATION PROTEIN RECR"/>
    <property type="match status" value="1"/>
</dbReference>
<evidence type="ECO:0000313" key="9">
    <source>
        <dbReference type="EMBL" id="MBT9144335.1"/>
    </source>
</evidence>
<dbReference type="Gene3D" id="1.10.8.420">
    <property type="entry name" value="RecR Domain 1"/>
    <property type="match status" value="1"/>
</dbReference>
<dbReference type="HAMAP" id="MF_00017">
    <property type="entry name" value="RecR"/>
    <property type="match status" value="1"/>
</dbReference>
<sequence length="199" mass="22347">MRSESPSLRKLITQLQSLPGIGYKSARRLAFYIIKLPISKVEELSAALVDAKRNLKLCSICFNLSDSDPCFICNDYSRDRTILCVVEQPQDIITVERTGEFKGLYHVLQGALSPMDGIGPDNLKMKELINRLVNSFFKEIILATDPNVEGEATAIYLMKLLKPLNFKVTRIAQGLSVGSDLEYADEVSLSIAFKDRLEW</sequence>
<comment type="similarity">
    <text evidence="7">Belongs to the RecR family.</text>
</comment>
<feature type="zinc finger region" description="C4-type" evidence="7">
    <location>
        <begin position="58"/>
        <end position="73"/>
    </location>
</feature>
<dbReference type="SMART" id="SM00493">
    <property type="entry name" value="TOPRIM"/>
    <property type="match status" value="1"/>
</dbReference>
<keyword evidence="1 7" id="KW-0479">Metal-binding</keyword>
<keyword evidence="3 7" id="KW-0863">Zinc-finger</keyword>
<keyword evidence="5 7" id="KW-0233">DNA recombination</keyword>
<evidence type="ECO:0000256" key="1">
    <source>
        <dbReference type="ARBA" id="ARBA00022723"/>
    </source>
</evidence>
<dbReference type="InterPro" id="IPR006171">
    <property type="entry name" value="TOPRIM_dom"/>
</dbReference>
<dbReference type="Gene3D" id="3.40.1360.10">
    <property type="match status" value="1"/>
</dbReference>
<comment type="caution">
    <text evidence="9">The sequence shown here is derived from an EMBL/GenBank/DDBJ whole genome shotgun (WGS) entry which is preliminary data.</text>
</comment>
<dbReference type="PROSITE" id="PS01300">
    <property type="entry name" value="RECR"/>
    <property type="match status" value="1"/>
</dbReference>
<dbReference type="PANTHER" id="PTHR30446">
    <property type="entry name" value="RECOMBINATION PROTEIN RECR"/>
    <property type="match status" value="1"/>
</dbReference>
<dbReference type="Pfam" id="PF13662">
    <property type="entry name" value="Toprim_4"/>
    <property type="match status" value="1"/>
</dbReference>
<reference evidence="9 10" key="1">
    <citation type="journal article" date="2021" name="bioRxiv">
        <title>Unique metabolic strategies in Hadean analogues reveal hints for primordial physiology.</title>
        <authorList>
            <person name="Nobu M.K."/>
            <person name="Nakai R."/>
            <person name="Tamazawa S."/>
            <person name="Mori H."/>
            <person name="Toyoda A."/>
            <person name="Ijiri A."/>
            <person name="Suzuki S."/>
            <person name="Kurokawa K."/>
            <person name="Kamagata Y."/>
            <person name="Tamaki H."/>
        </authorList>
    </citation>
    <scope>NUCLEOTIDE SEQUENCE [LARGE SCALE GENOMIC DNA]</scope>
    <source>
        <strain evidence="9">BS525</strain>
    </source>
</reference>
<proteinExistence type="inferred from homology"/>
<feature type="domain" description="Toprim" evidence="8">
    <location>
        <begin position="81"/>
        <end position="176"/>
    </location>
</feature>
<evidence type="ECO:0000256" key="3">
    <source>
        <dbReference type="ARBA" id="ARBA00022771"/>
    </source>
</evidence>
<name>A0A9E2BEX2_PSYF1</name>
<dbReference type="InterPro" id="IPR023627">
    <property type="entry name" value="Rcmb_RecR"/>
</dbReference>
<dbReference type="InterPro" id="IPR000093">
    <property type="entry name" value="DNA_Rcmb_RecR"/>
</dbReference>
<dbReference type="InterPro" id="IPR034137">
    <property type="entry name" value="TOPRIM_RecR"/>
</dbReference>
<dbReference type="PROSITE" id="PS50880">
    <property type="entry name" value="TOPRIM"/>
    <property type="match status" value="1"/>
</dbReference>
<keyword evidence="4 7" id="KW-0862">Zinc</keyword>
<dbReference type="NCBIfam" id="TIGR00615">
    <property type="entry name" value="recR"/>
    <property type="match status" value="1"/>
</dbReference>
<comment type="function">
    <text evidence="7">May play a role in DNA repair. It seems to be involved in an RecBC-independent recombinational process of DNA repair. It may act with RecF and RecO.</text>
</comment>
<evidence type="ECO:0000256" key="7">
    <source>
        <dbReference type="HAMAP-Rule" id="MF_00017"/>
    </source>
</evidence>
<keyword evidence="6 7" id="KW-0234">DNA repair</keyword>
<dbReference type="CDD" id="cd01025">
    <property type="entry name" value="TOPRIM_recR"/>
    <property type="match status" value="1"/>
</dbReference>
<keyword evidence="2 7" id="KW-0227">DNA damage</keyword>
<dbReference type="Pfam" id="PF02132">
    <property type="entry name" value="RecR_ZnF"/>
    <property type="match status" value="1"/>
</dbReference>
<dbReference type="GO" id="GO:0008270">
    <property type="term" value="F:zinc ion binding"/>
    <property type="evidence" value="ECO:0007669"/>
    <property type="project" value="UniProtKB-KW"/>
</dbReference>
<dbReference type="SUPFAM" id="SSF111304">
    <property type="entry name" value="Recombination protein RecR"/>
    <property type="match status" value="1"/>
</dbReference>
<gene>
    <name evidence="7 9" type="primary">recR</name>
    <name evidence="9" type="ORF">DDT42_00170</name>
</gene>
<evidence type="ECO:0000256" key="4">
    <source>
        <dbReference type="ARBA" id="ARBA00022833"/>
    </source>
</evidence>
<dbReference type="GO" id="GO:0003677">
    <property type="term" value="F:DNA binding"/>
    <property type="evidence" value="ECO:0007669"/>
    <property type="project" value="UniProtKB-UniRule"/>
</dbReference>
<evidence type="ECO:0000259" key="8">
    <source>
        <dbReference type="PROSITE" id="PS50880"/>
    </source>
</evidence>
<dbReference type="Pfam" id="PF21175">
    <property type="entry name" value="RecR_C"/>
    <property type="match status" value="1"/>
</dbReference>
<dbReference type="GO" id="GO:0006281">
    <property type="term" value="P:DNA repair"/>
    <property type="evidence" value="ECO:0007669"/>
    <property type="project" value="UniProtKB-UniRule"/>
</dbReference>
<evidence type="ECO:0000256" key="5">
    <source>
        <dbReference type="ARBA" id="ARBA00023172"/>
    </source>
</evidence>
<dbReference type="Gene3D" id="3.30.60.80">
    <property type="match status" value="1"/>
</dbReference>
<dbReference type="Pfam" id="PF21176">
    <property type="entry name" value="RecR_HhH"/>
    <property type="match status" value="1"/>
</dbReference>
<evidence type="ECO:0000256" key="2">
    <source>
        <dbReference type="ARBA" id="ARBA00022763"/>
    </source>
</evidence>
<dbReference type="Gene3D" id="6.10.250.240">
    <property type="match status" value="1"/>
</dbReference>
<protein>
    <recommendedName>
        <fullName evidence="7">Recombination protein RecR</fullName>
    </recommendedName>
</protein>